<gene>
    <name evidence="1" type="ORF">SLEP1_g20267</name>
</gene>
<dbReference type="GO" id="GO:0005739">
    <property type="term" value="C:mitochondrion"/>
    <property type="evidence" value="ECO:0007669"/>
    <property type="project" value="TreeGrafter"/>
</dbReference>
<dbReference type="InterPro" id="IPR050710">
    <property type="entry name" value="Band7/mec-2_domain"/>
</dbReference>
<dbReference type="Proteomes" id="UP001054252">
    <property type="component" value="Unassembled WGS sequence"/>
</dbReference>
<protein>
    <submittedName>
        <fullName evidence="1">Uncharacterized protein</fullName>
    </submittedName>
</protein>
<dbReference type="PANTHER" id="PTHR43327">
    <property type="entry name" value="STOMATIN-LIKE PROTEIN 2, MITOCHONDRIAL"/>
    <property type="match status" value="1"/>
</dbReference>
<evidence type="ECO:0000313" key="2">
    <source>
        <dbReference type="Proteomes" id="UP001054252"/>
    </source>
</evidence>
<dbReference type="AlphaFoldDB" id="A0AAV5J242"/>
<sequence length="136" mass="14976">MFIATIKAKKAETDIQLQIKQAEAEMQLQIKRAEADVESKCLSGVGVAKQRKAIIDGLRDSVHAFTEHVPGTTGKDVMDMELVTQYLDTIKEIGTSSKASHVFLLHGPDAVKDMSVKLRDDLLQGKVTVKETLLNK</sequence>
<dbReference type="EMBL" id="BPVZ01000029">
    <property type="protein sequence ID" value="GKV08664.1"/>
    <property type="molecule type" value="Genomic_DNA"/>
</dbReference>
<organism evidence="1 2">
    <name type="scientific">Rubroshorea leprosula</name>
    <dbReference type="NCBI Taxonomy" id="152421"/>
    <lineage>
        <taxon>Eukaryota</taxon>
        <taxon>Viridiplantae</taxon>
        <taxon>Streptophyta</taxon>
        <taxon>Embryophyta</taxon>
        <taxon>Tracheophyta</taxon>
        <taxon>Spermatophyta</taxon>
        <taxon>Magnoliopsida</taxon>
        <taxon>eudicotyledons</taxon>
        <taxon>Gunneridae</taxon>
        <taxon>Pentapetalae</taxon>
        <taxon>rosids</taxon>
        <taxon>malvids</taxon>
        <taxon>Malvales</taxon>
        <taxon>Dipterocarpaceae</taxon>
        <taxon>Rubroshorea</taxon>
    </lineage>
</organism>
<name>A0AAV5J242_9ROSI</name>
<dbReference type="PANTHER" id="PTHR43327:SF31">
    <property type="entry name" value="HYPERSENSITIVE-INDUCED RESPONSE PROTEIN 2"/>
    <property type="match status" value="1"/>
</dbReference>
<accession>A0AAV5J242</accession>
<reference evidence="1 2" key="1">
    <citation type="journal article" date="2021" name="Commun. Biol.">
        <title>The genome of Shorea leprosula (Dipterocarpaceae) highlights the ecological relevance of drought in aseasonal tropical rainforests.</title>
        <authorList>
            <person name="Ng K.K.S."/>
            <person name="Kobayashi M.J."/>
            <person name="Fawcett J.A."/>
            <person name="Hatakeyama M."/>
            <person name="Paape T."/>
            <person name="Ng C.H."/>
            <person name="Ang C.C."/>
            <person name="Tnah L.H."/>
            <person name="Lee C.T."/>
            <person name="Nishiyama T."/>
            <person name="Sese J."/>
            <person name="O'Brien M.J."/>
            <person name="Copetti D."/>
            <person name="Mohd Noor M.I."/>
            <person name="Ong R.C."/>
            <person name="Putra M."/>
            <person name="Sireger I.Z."/>
            <person name="Indrioko S."/>
            <person name="Kosugi Y."/>
            <person name="Izuno A."/>
            <person name="Isagi Y."/>
            <person name="Lee S.L."/>
            <person name="Shimizu K.K."/>
        </authorList>
    </citation>
    <scope>NUCLEOTIDE SEQUENCE [LARGE SCALE GENOMIC DNA]</scope>
    <source>
        <strain evidence="1">214</strain>
    </source>
</reference>
<keyword evidence="2" id="KW-1185">Reference proteome</keyword>
<comment type="caution">
    <text evidence="1">The sequence shown here is derived from an EMBL/GenBank/DDBJ whole genome shotgun (WGS) entry which is preliminary data.</text>
</comment>
<proteinExistence type="predicted"/>
<evidence type="ECO:0000313" key="1">
    <source>
        <dbReference type="EMBL" id="GKV08664.1"/>
    </source>
</evidence>